<reference evidence="3 4" key="1">
    <citation type="submission" date="2016-09" db="EMBL/GenBank/DDBJ databases">
        <title>Complete genome sequence of microbes from the polar regions.</title>
        <authorList>
            <person name="Liao L."/>
            <person name="Chen B."/>
        </authorList>
    </citation>
    <scope>NUCLEOTIDE SEQUENCE [LARGE SCALE GENOMIC DNA]</scope>
    <source>
        <strain evidence="3 4">ZS314</strain>
    </source>
</reference>
<dbReference type="Proteomes" id="UP000464507">
    <property type="component" value="Chromosome"/>
</dbReference>
<feature type="compositionally biased region" description="Polar residues" evidence="1">
    <location>
        <begin position="233"/>
        <end position="249"/>
    </location>
</feature>
<evidence type="ECO:0000313" key="3">
    <source>
        <dbReference type="EMBL" id="QHO70559.1"/>
    </source>
</evidence>
<keyword evidence="2" id="KW-1133">Transmembrane helix</keyword>
<dbReference type="OrthoDB" id="5125431at2"/>
<evidence type="ECO:0000313" key="4">
    <source>
        <dbReference type="Proteomes" id="UP000464507"/>
    </source>
</evidence>
<accession>A0A7L5AQB0</accession>
<proteinExistence type="predicted"/>
<keyword evidence="4" id="KW-1185">Reference proteome</keyword>
<dbReference type="AlphaFoldDB" id="A0A7L5AQB0"/>
<feature type="region of interest" description="Disordered" evidence="1">
    <location>
        <begin position="187"/>
        <end position="302"/>
    </location>
</feature>
<feature type="compositionally biased region" description="Low complexity" evidence="1">
    <location>
        <begin position="203"/>
        <end position="216"/>
    </location>
</feature>
<evidence type="ECO:0000256" key="2">
    <source>
        <dbReference type="SAM" id="Phobius"/>
    </source>
</evidence>
<name>A0A7L5AQB0_9MICO</name>
<protein>
    <submittedName>
        <fullName evidence="3">Uncharacterized protein</fullName>
    </submittedName>
</protein>
<dbReference type="EMBL" id="CP017146">
    <property type="protein sequence ID" value="QHO70559.1"/>
    <property type="molecule type" value="Genomic_DNA"/>
</dbReference>
<feature type="transmembrane region" description="Helical" evidence="2">
    <location>
        <begin position="20"/>
        <end position="40"/>
    </location>
</feature>
<keyword evidence="2" id="KW-0812">Transmembrane</keyword>
<evidence type="ECO:0000256" key="1">
    <source>
        <dbReference type="SAM" id="MobiDB-lite"/>
    </source>
</evidence>
<gene>
    <name evidence="3" type="ORF">BHD05_13770</name>
</gene>
<organism evidence="3 4">
    <name type="scientific">Marisediminicola antarctica</name>
    <dbReference type="NCBI Taxonomy" id="674079"/>
    <lineage>
        <taxon>Bacteria</taxon>
        <taxon>Bacillati</taxon>
        <taxon>Actinomycetota</taxon>
        <taxon>Actinomycetes</taxon>
        <taxon>Micrococcales</taxon>
        <taxon>Microbacteriaceae</taxon>
        <taxon>Marisediminicola</taxon>
    </lineage>
</organism>
<keyword evidence="2" id="KW-0472">Membrane</keyword>
<dbReference type="RefSeq" id="WP_161886942.1">
    <property type="nucleotide sequence ID" value="NZ_CP017146.1"/>
</dbReference>
<sequence>MELWNDFLGWFESADGERMMGNVIIPFVAILVAGVVAALIGRGSTKRLITLNDRENRVSAVATMIGAARRASVWNTLSVPEQQHADHVASEADVRVRLLAVPGSSLAADWAAHEIASMKRDSVSFSFQAEQSLIEFRDRMVTWQGKPGRAKKLFKNDLDLWAYEDSKNKNDIVAQQQAWAAAQVASETGPVSTMKPSQKEAEAAQPRAVAAAAPAPARAPDPTPEPTPAPISVSATATEPQPETVGSTEETPELIEPARRSNGNADDGNGNRLDEALHSSVTANTVAQRINPPRVGDDGQNH</sequence>
<feature type="compositionally biased region" description="Pro residues" evidence="1">
    <location>
        <begin position="217"/>
        <end position="229"/>
    </location>
</feature>
<feature type="compositionally biased region" description="Polar residues" evidence="1">
    <location>
        <begin position="279"/>
        <end position="288"/>
    </location>
</feature>
<dbReference type="KEGG" id="mant:BHD05_13770"/>